<feature type="signal peptide" evidence="1">
    <location>
        <begin position="1"/>
        <end position="37"/>
    </location>
</feature>
<evidence type="ECO:0000313" key="3">
    <source>
        <dbReference type="Proteomes" id="UP000674318"/>
    </source>
</evidence>
<evidence type="ECO:0000313" key="2">
    <source>
        <dbReference type="EMBL" id="KAG5509462.1"/>
    </source>
</evidence>
<dbReference type="KEGG" id="phet:94292798"/>
<keyword evidence="3" id="KW-1185">Reference proteome</keyword>
<dbReference type="Proteomes" id="UP000674318">
    <property type="component" value="Unassembled WGS sequence"/>
</dbReference>
<dbReference type="OrthoDB" id="260148at2759"/>
<gene>
    <name evidence="2" type="ORF">JKF63_06772</name>
</gene>
<evidence type="ECO:0000256" key="1">
    <source>
        <dbReference type="SAM" id="SignalP"/>
    </source>
</evidence>
<organism evidence="2 3">
    <name type="scientific">Porcisia hertigi</name>
    <dbReference type="NCBI Taxonomy" id="2761500"/>
    <lineage>
        <taxon>Eukaryota</taxon>
        <taxon>Discoba</taxon>
        <taxon>Euglenozoa</taxon>
        <taxon>Kinetoplastea</taxon>
        <taxon>Metakinetoplastina</taxon>
        <taxon>Trypanosomatida</taxon>
        <taxon>Trypanosomatidae</taxon>
        <taxon>Leishmaniinae</taxon>
        <taxon>Porcisia</taxon>
    </lineage>
</organism>
<reference evidence="2 3" key="1">
    <citation type="submission" date="2021-02" db="EMBL/GenBank/DDBJ databases">
        <title>Porcisia hertigi Genome sequencing and assembly.</title>
        <authorList>
            <person name="Almutairi H."/>
            <person name="Gatherer D."/>
        </authorList>
    </citation>
    <scope>NUCLEOTIDE SEQUENCE [LARGE SCALE GENOMIC DNA]</scope>
    <source>
        <strain evidence="2 3">C119</strain>
    </source>
</reference>
<comment type="caution">
    <text evidence="2">The sequence shown here is derived from an EMBL/GenBank/DDBJ whole genome shotgun (WGS) entry which is preliminary data.</text>
</comment>
<keyword evidence="1" id="KW-0732">Signal</keyword>
<dbReference type="GeneID" id="94292798"/>
<name>A0A836INC6_9TRYP</name>
<dbReference type="AlphaFoldDB" id="A0A836INC6"/>
<sequence>MSFCAAACGGRASALVRGLLFVAVLALLGICGSPAQASTVMDLKNAIRAELSRINGGMTDFYSALGVTPTVQQQFCTLAISNKAPGLSLTTESLFAPYSLLATDDGLVIFKENYVFGPSIELIGASATTDGILTTEVQRGSSIVVPYKANTIIFVVGVMMDDRNRNILPMARYMIVHGDRCNNLNMDVDSLYSNTFRAVLTAMAQ</sequence>
<accession>A0A836INC6</accession>
<feature type="chain" id="PRO_5032816974" evidence="1">
    <location>
        <begin position="38"/>
        <end position="205"/>
    </location>
</feature>
<dbReference type="EMBL" id="JAFJZO010000014">
    <property type="protein sequence ID" value="KAG5509462.1"/>
    <property type="molecule type" value="Genomic_DNA"/>
</dbReference>
<proteinExistence type="predicted"/>
<dbReference type="RefSeq" id="XP_067758614.1">
    <property type="nucleotide sequence ID" value="XM_067902721.1"/>
</dbReference>
<protein>
    <submittedName>
        <fullName evidence="2">Uncharacterized protein</fullName>
    </submittedName>
</protein>